<evidence type="ECO:0000313" key="3">
    <source>
        <dbReference type="EMBL" id="MBB5753933.1"/>
    </source>
</evidence>
<gene>
    <name evidence="3" type="ORF">GGQ63_003008</name>
</gene>
<reference evidence="3 4" key="1">
    <citation type="submission" date="2020-08" db="EMBL/GenBank/DDBJ databases">
        <title>Genomic Encyclopedia of Type Strains, Phase IV (KMG-IV): sequencing the most valuable type-strain genomes for metagenomic binning, comparative biology and taxonomic classification.</title>
        <authorList>
            <person name="Goeker M."/>
        </authorList>
    </citation>
    <scope>NUCLEOTIDE SEQUENCE [LARGE SCALE GENOMIC DNA]</scope>
    <source>
        <strain evidence="3 4">DSM 16268</strain>
    </source>
</reference>
<proteinExistence type="predicted"/>
<evidence type="ECO:0000313" key="4">
    <source>
        <dbReference type="Proteomes" id="UP000523821"/>
    </source>
</evidence>
<feature type="region of interest" description="Disordered" evidence="1">
    <location>
        <begin position="24"/>
        <end position="91"/>
    </location>
</feature>
<organism evidence="3 4">
    <name type="scientific">Prosthecomicrobium pneumaticum</name>
    <dbReference type="NCBI Taxonomy" id="81895"/>
    <lineage>
        <taxon>Bacteria</taxon>
        <taxon>Pseudomonadati</taxon>
        <taxon>Pseudomonadota</taxon>
        <taxon>Alphaproteobacteria</taxon>
        <taxon>Hyphomicrobiales</taxon>
        <taxon>Kaistiaceae</taxon>
        <taxon>Prosthecomicrobium</taxon>
    </lineage>
</organism>
<dbReference type="RefSeq" id="WP_183857186.1">
    <property type="nucleotide sequence ID" value="NZ_JACHOO010000006.1"/>
</dbReference>
<sequence>MIRTAPRLAALLLAATLAGAPHGFAQDGAPEQAVSADEAGADLGGEEEQDPARVSATFGAEGSGPGTFGPETLGPETSGPETTGSTPADPVVPPADWRAALPVLRVGLLAGANPAYRQAQAEPFRSALARALGIDVQLVPAKDTGALVAATASGAVDYAVLSAAAYVAADARCACVEPLVQPTTADGSTGFRSMIVGRRDGPHLLSEAAGRTIAVGPETSLAGRLVPFGALGAAGTAPEEFFGRIVAREDDEAPVLDLLSGRADLATVWTTAPSGFGTAPGSGPVADLAAEGLVAPDDLVVLFEAPGVPFGPHVVRRDLPEEAKRTLSSTLTGMAAWQPEAYDAIERRFAGGFVRADAARYTDLSALLSAR</sequence>
<dbReference type="Gene3D" id="3.40.190.10">
    <property type="entry name" value="Periplasmic binding protein-like II"/>
    <property type="match status" value="2"/>
</dbReference>
<accession>A0A7W9FNN3</accession>
<feature type="signal peptide" evidence="2">
    <location>
        <begin position="1"/>
        <end position="25"/>
    </location>
</feature>
<dbReference type="Pfam" id="PF12974">
    <property type="entry name" value="Phosphonate-bd"/>
    <property type="match status" value="1"/>
</dbReference>
<dbReference type="AlphaFoldDB" id="A0A7W9FNN3"/>
<evidence type="ECO:0000256" key="2">
    <source>
        <dbReference type="SAM" id="SignalP"/>
    </source>
</evidence>
<comment type="caution">
    <text evidence="3">The sequence shown here is derived from an EMBL/GenBank/DDBJ whole genome shotgun (WGS) entry which is preliminary data.</text>
</comment>
<dbReference type="SUPFAM" id="SSF53850">
    <property type="entry name" value="Periplasmic binding protein-like II"/>
    <property type="match status" value="1"/>
</dbReference>
<keyword evidence="4" id="KW-1185">Reference proteome</keyword>
<evidence type="ECO:0000256" key="1">
    <source>
        <dbReference type="SAM" id="MobiDB-lite"/>
    </source>
</evidence>
<name>A0A7W9FNN3_9HYPH</name>
<keyword evidence="2" id="KW-0732">Signal</keyword>
<dbReference type="PANTHER" id="PTHR35841:SF1">
    <property type="entry name" value="PHOSPHONATES-BINDING PERIPLASMIC PROTEIN"/>
    <property type="match status" value="1"/>
</dbReference>
<feature type="chain" id="PRO_5031272469" evidence="2">
    <location>
        <begin position="26"/>
        <end position="371"/>
    </location>
</feature>
<dbReference type="Proteomes" id="UP000523821">
    <property type="component" value="Unassembled WGS sequence"/>
</dbReference>
<dbReference type="PANTHER" id="PTHR35841">
    <property type="entry name" value="PHOSPHONATES-BINDING PERIPLASMIC PROTEIN"/>
    <property type="match status" value="1"/>
</dbReference>
<dbReference type="EMBL" id="JACHOO010000006">
    <property type="protein sequence ID" value="MBB5753933.1"/>
    <property type="molecule type" value="Genomic_DNA"/>
</dbReference>
<protein>
    <submittedName>
        <fullName evidence="3">Phosphonate transport system substrate-binding protein</fullName>
    </submittedName>
</protein>